<dbReference type="EMBL" id="JAGINP010000022">
    <property type="protein sequence ID" value="MBP2295487.1"/>
    <property type="molecule type" value="Genomic_DNA"/>
</dbReference>
<evidence type="ECO:0000256" key="3">
    <source>
        <dbReference type="ARBA" id="ARBA00009381"/>
    </source>
</evidence>
<keyword evidence="5 9" id="KW-0378">Hydrolase</keyword>
<evidence type="ECO:0000256" key="2">
    <source>
        <dbReference type="ARBA" id="ARBA00001089"/>
    </source>
</evidence>
<accession>A0ABS4SSF3</accession>
<dbReference type="InterPro" id="IPR055262">
    <property type="entry name" value="GGT_CS"/>
</dbReference>
<dbReference type="Gene3D" id="1.10.246.130">
    <property type="match status" value="1"/>
</dbReference>
<protein>
    <recommendedName>
        <fullName evidence="9">Glutathione hydrolase proenzyme</fullName>
        <ecNumber evidence="9">2.3.2.2</ecNumber>
        <ecNumber evidence="9">3.4.19.13</ecNumber>
    </recommendedName>
    <component>
        <recommendedName>
            <fullName evidence="9">Glutathione hydrolase large chain</fullName>
        </recommendedName>
    </component>
    <component>
        <recommendedName>
            <fullName evidence="9">Glutathione hydrolase small chain</fullName>
        </recommendedName>
    </component>
</protein>
<keyword evidence="4 9" id="KW-0808">Transferase</keyword>
<dbReference type="InterPro" id="IPR029055">
    <property type="entry name" value="Ntn_hydrolases_N"/>
</dbReference>
<comment type="pathway">
    <text evidence="9">Sulfur metabolism; glutathione metabolism.</text>
</comment>
<dbReference type="EC" id="2.3.2.2" evidence="9"/>
<evidence type="ECO:0000256" key="8">
    <source>
        <dbReference type="ARBA" id="ARBA00047417"/>
    </source>
</evidence>
<dbReference type="InterPro" id="IPR051792">
    <property type="entry name" value="GGT_bact"/>
</dbReference>
<dbReference type="RefSeq" id="WP_209770010.1">
    <property type="nucleotide sequence ID" value="NZ_JAGINP010000022.1"/>
</dbReference>
<dbReference type="Proteomes" id="UP000781958">
    <property type="component" value="Unassembled WGS sequence"/>
</dbReference>
<comment type="caution">
    <text evidence="11">The sequence shown here is derived from an EMBL/GenBank/DDBJ whole genome shotgun (WGS) entry which is preliminary data.</text>
</comment>
<dbReference type="GO" id="GO:0103068">
    <property type="term" value="F:leukotriene C4 gamma-glutamyl transferase activity"/>
    <property type="evidence" value="ECO:0007669"/>
    <property type="project" value="UniProtKB-EC"/>
</dbReference>
<dbReference type="InterPro" id="IPR000101">
    <property type="entry name" value="GGT_peptidase"/>
</dbReference>
<dbReference type="PANTHER" id="PTHR43199">
    <property type="entry name" value="GLUTATHIONE HYDROLASE"/>
    <property type="match status" value="1"/>
</dbReference>
<proteinExistence type="inferred from homology"/>
<keyword evidence="6 9" id="KW-0865">Zymogen</keyword>
<comment type="catalytic activity">
    <reaction evidence="2 9">
        <text>glutathione + H2O = L-cysteinylglycine + L-glutamate</text>
        <dbReference type="Rhea" id="RHEA:28807"/>
        <dbReference type="ChEBI" id="CHEBI:15377"/>
        <dbReference type="ChEBI" id="CHEBI:29985"/>
        <dbReference type="ChEBI" id="CHEBI:57925"/>
        <dbReference type="ChEBI" id="CHEBI:61694"/>
        <dbReference type="EC" id="3.4.19.13"/>
    </reaction>
</comment>
<comment type="PTM">
    <text evidence="9">Cleaved by autocatalysis into a large and a small subunit.</text>
</comment>
<evidence type="ECO:0000256" key="9">
    <source>
        <dbReference type="RuleBase" id="RU368036"/>
    </source>
</evidence>
<dbReference type="PANTHER" id="PTHR43199:SF1">
    <property type="entry name" value="GLUTATHIONE HYDROLASE PROENZYME"/>
    <property type="match status" value="1"/>
</dbReference>
<comment type="catalytic activity">
    <reaction evidence="1 9">
        <text>an S-substituted glutathione + H2O = an S-substituted L-cysteinylglycine + L-glutamate</text>
        <dbReference type="Rhea" id="RHEA:59468"/>
        <dbReference type="ChEBI" id="CHEBI:15377"/>
        <dbReference type="ChEBI" id="CHEBI:29985"/>
        <dbReference type="ChEBI" id="CHEBI:90779"/>
        <dbReference type="ChEBI" id="CHEBI:143103"/>
        <dbReference type="EC" id="3.4.19.13"/>
    </reaction>
</comment>
<dbReference type="PRINTS" id="PR01210">
    <property type="entry name" value="GGTRANSPTASE"/>
</dbReference>
<evidence type="ECO:0000256" key="7">
    <source>
        <dbReference type="ARBA" id="ARBA00023315"/>
    </source>
</evidence>
<dbReference type="EC" id="3.4.19.13" evidence="9"/>
<comment type="similarity">
    <text evidence="3 9">Belongs to the gamma-glutamyltransferase family.</text>
</comment>
<evidence type="ECO:0000256" key="4">
    <source>
        <dbReference type="ARBA" id="ARBA00022679"/>
    </source>
</evidence>
<dbReference type="NCBIfam" id="TIGR00066">
    <property type="entry name" value="g_glut_trans"/>
    <property type="match status" value="1"/>
</dbReference>
<evidence type="ECO:0000256" key="6">
    <source>
        <dbReference type="ARBA" id="ARBA00023145"/>
    </source>
</evidence>
<dbReference type="InterPro" id="IPR043138">
    <property type="entry name" value="GGT_lsub"/>
</dbReference>
<name>A0ABS4SSF3_9PROT</name>
<organism evidence="11 12">
    <name type="scientific">Azospirillum rugosum</name>
    <dbReference type="NCBI Taxonomy" id="416170"/>
    <lineage>
        <taxon>Bacteria</taxon>
        <taxon>Pseudomonadati</taxon>
        <taxon>Pseudomonadota</taxon>
        <taxon>Alphaproteobacteria</taxon>
        <taxon>Rhodospirillales</taxon>
        <taxon>Azospirillaceae</taxon>
        <taxon>Azospirillum</taxon>
    </lineage>
</organism>
<dbReference type="PROSITE" id="PS00462">
    <property type="entry name" value="G_GLU_TRANSPEPTIDASE"/>
    <property type="match status" value="1"/>
</dbReference>
<keyword evidence="7 9" id="KW-0012">Acyltransferase</keyword>
<sequence length="577" mass="60854">MGLKHLSVAATVAMTGVALMVAAVEAGAASPPPVPGENGMVATAQHLASKVGADILRQGGNAVDAAVAVGYALAVVYPAAGNLGGGGFMTIRFADGRTTFLDFREKAPLASTETMYLDASGNPIPKASTRGYLAAGVPGSVAGFETALAKYGTMKRDVVMAPAINYAENGFTLLQGDVNLLGDATEDFRKDPASAAIFLKNGQPFQVGDKLVQKDLANTLKQIASTGADAFYKGPIADEIVRASQAGKGIFSKADFEQYNVRELKPIECNYKGYTITSAPPPSSGGVVICQILNILEGYPLKEWGFNSAQSVHTMVEAMRHAYVDRNSALGDPDFVKNPIDRLLDKKYAESIRAVIPAGKAGNSKDVAPGTAPHEGTNTTHYSITDKDGNAVAVTYTLNDWFGARVTAGSTGVLLNDEMDDFTIKPGVPNLYGLVQGKANAIAPGKRPLSSMSPTIVSKDGKLIMVVGSPGGSRIITITLQTILNVLEHGMDIQQATDAPRIHHQWQPDVVYAEPFALSADTKKILEGMGYKITEQKPWGDVDAVLVGGPALGQTMGKFRYFGANDNRRQPGEAVGY</sequence>
<dbReference type="InterPro" id="IPR043137">
    <property type="entry name" value="GGT_ssub_C"/>
</dbReference>
<evidence type="ECO:0000256" key="5">
    <source>
        <dbReference type="ARBA" id="ARBA00022801"/>
    </source>
</evidence>
<dbReference type="SUPFAM" id="SSF56235">
    <property type="entry name" value="N-terminal nucleophile aminohydrolases (Ntn hydrolases)"/>
    <property type="match status" value="1"/>
</dbReference>
<keyword evidence="9" id="KW-0317">Glutathione biosynthesis</keyword>
<dbReference type="Pfam" id="PF01019">
    <property type="entry name" value="G_glu_transpept"/>
    <property type="match status" value="1"/>
</dbReference>
<dbReference type="GO" id="GO:0036374">
    <property type="term" value="F:glutathione hydrolase activity"/>
    <property type="evidence" value="ECO:0007669"/>
    <property type="project" value="UniProtKB-EC"/>
</dbReference>
<keyword evidence="10" id="KW-0732">Signal</keyword>
<evidence type="ECO:0000256" key="10">
    <source>
        <dbReference type="SAM" id="SignalP"/>
    </source>
</evidence>
<dbReference type="Gene3D" id="3.60.20.40">
    <property type="match status" value="1"/>
</dbReference>
<comment type="catalytic activity">
    <reaction evidence="8 9">
        <text>an N-terminal (5-L-glutamyl)-[peptide] + an alpha-amino acid = 5-L-glutamyl amino acid + an N-terminal L-alpha-aminoacyl-[peptide]</text>
        <dbReference type="Rhea" id="RHEA:23904"/>
        <dbReference type="Rhea" id="RHEA-COMP:9780"/>
        <dbReference type="Rhea" id="RHEA-COMP:9795"/>
        <dbReference type="ChEBI" id="CHEBI:77644"/>
        <dbReference type="ChEBI" id="CHEBI:78597"/>
        <dbReference type="ChEBI" id="CHEBI:78599"/>
        <dbReference type="ChEBI" id="CHEBI:78608"/>
        <dbReference type="EC" id="2.3.2.2"/>
    </reaction>
</comment>
<feature type="signal peptide" evidence="10">
    <location>
        <begin position="1"/>
        <end position="28"/>
    </location>
</feature>
<evidence type="ECO:0000313" key="12">
    <source>
        <dbReference type="Proteomes" id="UP000781958"/>
    </source>
</evidence>
<comment type="subunit">
    <text evidence="9">This enzyme consists of two polypeptide chains, which are synthesized in precursor form from a single polypeptide.</text>
</comment>
<gene>
    <name evidence="11" type="ORF">J2851_005297</name>
</gene>
<feature type="chain" id="PRO_5047212695" description="Glutathione hydrolase proenzyme" evidence="10">
    <location>
        <begin position="29"/>
        <end position="577"/>
    </location>
</feature>
<reference evidence="11 12" key="1">
    <citation type="submission" date="2021-03" db="EMBL/GenBank/DDBJ databases">
        <title>Genomic Encyclopedia of Type Strains, Phase III (KMG-III): the genomes of soil and plant-associated and newly described type strains.</title>
        <authorList>
            <person name="Whitman W."/>
        </authorList>
    </citation>
    <scope>NUCLEOTIDE SEQUENCE [LARGE SCALE GENOMIC DNA]</scope>
    <source>
        <strain evidence="11 12">IMMIB AFH-6</strain>
    </source>
</reference>
<evidence type="ECO:0000256" key="1">
    <source>
        <dbReference type="ARBA" id="ARBA00001049"/>
    </source>
</evidence>
<evidence type="ECO:0000313" key="11">
    <source>
        <dbReference type="EMBL" id="MBP2295487.1"/>
    </source>
</evidence>
<keyword evidence="12" id="KW-1185">Reference proteome</keyword>